<accession>K6WU75</accession>
<dbReference type="Pfam" id="PF13671">
    <property type="entry name" value="AAA_33"/>
    <property type="match status" value="1"/>
</dbReference>
<reference evidence="1 2" key="1">
    <citation type="submission" date="2012-08" db="EMBL/GenBank/DDBJ databases">
        <title>Whole genome shotgun sequence of Gordonia rhizosphera NBRC 16068.</title>
        <authorList>
            <person name="Takarada H."/>
            <person name="Isaki S."/>
            <person name="Hosoyama A."/>
            <person name="Tsuchikane K."/>
            <person name="Katsumata H."/>
            <person name="Baba S."/>
            <person name="Ohji S."/>
            <person name="Yamazaki S."/>
            <person name="Fujita N."/>
        </authorList>
    </citation>
    <scope>NUCLEOTIDE SEQUENCE [LARGE SCALE GENOMIC DNA]</scope>
    <source>
        <strain evidence="1 2">NBRC 16068</strain>
    </source>
</reference>
<dbReference type="OrthoDB" id="9791543at2"/>
<dbReference type="STRING" id="1108045.GORHZ_084_00410"/>
<dbReference type="SUPFAM" id="SSF52540">
    <property type="entry name" value="P-loop containing nucleoside triphosphate hydrolases"/>
    <property type="match status" value="1"/>
</dbReference>
<evidence type="ECO:0000313" key="1">
    <source>
        <dbReference type="EMBL" id="GAB90114.1"/>
    </source>
</evidence>
<protein>
    <recommendedName>
        <fullName evidence="3">UDP-N-acetylglucosamine kinase</fullName>
    </recommendedName>
</protein>
<sequence>MSPRVDLVIGCNGAGKTTLVDRHLIPILGTPFVNADEIARQRWPDDPEAHSYEAADVAAATRTTLIRLGRSFIAETVFSHPSKLDLIDAAHDHGFRVILHVVVVPEAYAVERVRLRVAGGGHAVPVDKIRQRYQRVWPLAVQAIRAADQATVYDNRGRRTRVLARFFNGVPTPPTQWPEWTPSAFIDAWPTGYEQNHSPPDA</sequence>
<dbReference type="eggNOG" id="COG4185">
    <property type="taxonomic scope" value="Bacteria"/>
</dbReference>
<dbReference type="PANTHER" id="PTHR39206">
    <property type="entry name" value="SLL8004 PROTEIN"/>
    <property type="match status" value="1"/>
</dbReference>
<dbReference type="AlphaFoldDB" id="K6WU75"/>
<keyword evidence="2" id="KW-1185">Reference proteome</keyword>
<dbReference type="Gene3D" id="3.40.50.300">
    <property type="entry name" value="P-loop containing nucleotide triphosphate hydrolases"/>
    <property type="match status" value="1"/>
</dbReference>
<gene>
    <name evidence="1" type="ORF">GORHZ_084_00410</name>
</gene>
<dbReference type="InterPro" id="IPR027417">
    <property type="entry name" value="P-loop_NTPase"/>
</dbReference>
<name>K6WU75_9ACTN</name>
<dbReference type="RefSeq" id="WP_006332668.1">
    <property type="nucleotide sequence ID" value="NZ_BAHC01000084.1"/>
</dbReference>
<dbReference type="Proteomes" id="UP000008363">
    <property type="component" value="Unassembled WGS sequence"/>
</dbReference>
<proteinExistence type="predicted"/>
<evidence type="ECO:0008006" key="3">
    <source>
        <dbReference type="Google" id="ProtNLM"/>
    </source>
</evidence>
<organism evidence="1 2">
    <name type="scientific">Gordonia rhizosphera NBRC 16068</name>
    <dbReference type="NCBI Taxonomy" id="1108045"/>
    <lineage>
        <taxon>Bacteria</taxon>
        <taxon>Bacillati</taxon>
        <taxon>Actinomycetota</taxon>
        <taxon>Actinomycetes</taxon>
        <taxon>Mycobacteriales</taxon>
        <taxon>Gordoniaceae</taxon>
        <taxon>Gordonia</taxon>
    </lineage>
</organism>
<dbReference type="PANTHER" id="PTHR39206:SF1">
    <property type="entry name" value="SLL8004 PROTEIN"/>
    <property type="match status" value="1"/>
</dbReference>
<dbReference type="EMBL" id="BAHC01000084">
    <property type="protein sequence ID" value="GAB90114.1"/>
    <property type="molecule type" value="Genomic_DNA"/>
</dbReference>
<comment type="caution">
    <text evidence="1">The sequence shown here is derived from an EMBL/GenBank/DDBJ whole genome shotgun (WGS) entry which is preliminary data.</text>
</comment>
<evidence type="ECO:0000313" key="2">
    <source>
        <dbReference type="Proteomes" id="UP000008363"/>
    </source>
</evidence>